<evidence type="ECO:0000313" key="2">
    <source>
        <dbReference type="Proteomes" id="UP000239322"/>
    </source>
</evidence>
<dbReference type="EMBL" id="PVLV01000121">
    <property type="protein sequence ID" value="PRH79407.1"/>
    <property type="molecule type" value="Genomic_DNA"/>
</dbReference>
<protein>
    <recommendedName>
        <fullName evidence="3">Tail assembly chaperone</fullName>
    </recommendedName>
</protein>
<name>A0A2S9PYI2_9ACTN</name>
<proteinExistence type="predicted"/>
<evidence type="ECO:0000313" key="1">
    <source>
        <dbReference type="EMBL" id="PRH79407.1"/>
    </source>
</evidence>
<dbReference type="AlphaFoldDB" id="A0A2S9PYI2"/>
<gene>
    <name evidence="1" type="ORF">C6N75_10005</name>
</gene>
<sequence length="131" mass="14506">MGFLTKEQIFAADDLPVEIVHVPEWGGDVRLKMLTAAERDAFEASTVQMRGGKQKQNLANLRARLVALCIVDEEGRRIFQSGDVTRLGNKSASALQRLFDKCNEMNALSEDDIEELTEGFEETPAEDSSSS</sequence>
<dbReference type="OrthoDB" id="7584736at2"/>
<evidence type="ECO:0008006" key="3">
    <source>
        <dbReference type="Google" id="ProtNLM"/>
    </source>
</evidence>
<keyword evidence="2" id="KW-1185">Reference proteome</keyword>
<dbReference type="Gene3D" id="3.30.2220.20">
    <property type="entry name" value="Phage tail assembly chaperone gp13-like"/>
    <property type="match status" value="1"/>
</dbReference>
<organism evidence="1 2">
    <name type="scientific">Streptomyces solincola</name>
    <dbReference type="NCBI Taxonomy" id="2100817"/>
    <lineage>
        <taxon>Bacteria</taxon>
        <taxon>Bacillati</taxon>
        <taxon>Actinomycetota</taxon>
        <taxon>Actinomycetes</taxon>
        <taxon>Kitasatosporales</taxon>
        <taxon>Streptomycetaceae</taxon>
        <taxon>Streptomyces</taxon>
    </lineage>
</organism>
<dbReference type="RefSeq" id="WP_105868523.1">
    <property type="nucleotide sequence ID" value="NZ_PVLV01000121.1"/>
</dbReference>
<dbReference type="Proteomes" id="UP000239322">
    <property type="component" value="Unassembled WGS sequence"/>
</dbReference>
<accession>A0A2S9PYI2</accession>
<reference evidence="1 2" key="1">
    <citation type="submission" date="2018-03" db="EMBL/GenBank/DDBJ databases">
        <title>Novel Streptomyces sp. from soil.</title>
        <authorList>
            <person name="Tan G.Y.A."/>
            <person name="Lee Z.Y."/>
        </authorList>
    </citation>
    <scope>NUCLEOTIDE SEQUENCE [LARGE SCALE GENOMIC DNA]</scope>
    <source>
        <strain evidence="1 2">ST5x</strain>
    </source>
</reference>
<dbReference type="InterPro" id="IPR038556">
    <property type="entry name" value="TAC_Gp13-like_sf"/>
</dbReference>
<comment type="caution">
    <text evidence="1">The sequence shown here is derived from an EMBL/GenBank/DDBJ whole genome shotgun (WGS) entry which is preliminary data.</text>
</comment>